<dbReference type="Gene3D" id="3.40.718.10">
    <property type="entry name" value="Isopropylmalate Dehydrogenase"/>
    <property type="match status" value="1"/>
</dbReference>
<dbReference type="GO" id="GO:0051287">
    <property type="term" value="F:NAD binding"/>
    <property type="evidence" value="ECO:0007669"/>
    <property type="project" value="InterPro"/>
</dbReference>
<evidence type="ECO:0000313" key="5">
    <source>
        <dbReference type="Proteomes" id="UP000515514"/>
    </source>
</evidence>
<accession>A0A7G8PT64</accession>
<dbReference type="Proteomes" id="UP000515514">
    <property type="component" value="Chromosome"/>
</dbReference>
<dbReference type="EMBL" id="CP052909">
    <property type="protein sequence ID" value="QNJ97530.1"/>
    <property type="molecule type" value="Genomic_DNA"/>
</dbReference>
<keyword evidence="3" id="KW-0520">NAD</keyword>
<keyword evidence="2" id="KW-0560">Oxidoreductase</keyword>
<protein>
    <submittedName>
        <fullName evidence="4">4-hydroxythreonine-4-phosphate dehydrogenase</fullName>
    </submittedName>
</protein>
<keyword evidence="1" id="KW-0479">Metal-binding</keyword>
<dbReference type="GO" id="GO:0016491">
    <property type="term" value="F:oxidoreductase activity"/>
    <property type="evidence" value="ECO:0007669"/>
    <property type="project" value="UniProtKB-KW"/>
</dbReference>
<name>A0A7G8PT64_9FLAO</name>
<dbReference type="NCBIfam" id="TIGR00557">
    <property type="entry name" value="pdxA"/>
    <property type="match status" value="1"/>
</dbReference>
<proteinExistence type="predicted"/>
<evidence type="ECO:0000256" key="3">
    <source>
        <dbReference type="ARBA" id="ARBA00023027"/>
    </source>
</evidence>
<reference evidence="4 5" key="1">
    <citation type="submission" date="2020-04" db="EMBL/GenBank/DDBJ databases">
        <title>Genome sequence of Altibacter aquimarinus strain ALE3EI.</title>
        <authorList>
            <person name="Oh H.-M."/>
            <person name="Jang D."/>
        </authorList>
    </citation>
    <scope>NUCLEOTIDE SEQUENCE [LARGE SCALE GENOMIC DNA]</scope>
    <source>
        <strain evidence="4 5">ALE3EI</strain>
    </source>
</reference>
<dbReference type="AlphaFoldDB" id="A0A7G8PT64"/>
<dbReference type="Pfam" id="PF04166">
    <property type="entry name" value="PdxA"/>
    <property type="match status" value="1"/>
</dbReference>
<evidence type="ECO:0000256" key="1">
    <source>
        <dbReference type="ARBA" id="ARBA00022723"/>
    </source>
</evidence>
<keyword evidence="5" id="KW-1185">Reference proteome</keyword>
<sequence>MTASTSKQDKLIVGISIGDLNGIGSEIVLKTFEDSRMLEFCTPVIFASVKTMSFVKKALELDISLHGIDSLDALVHKKVNVLNIWKDLVEIDFGKEDKKAGEYAILSLKAAVAALKNDKVDVLVTAPINKSNIQSETFNFPGHTDYLAKELEGNSLMLMISDSLRVGLLTDHVAVKDISETITRELIEKKINIIHKTLIQDFGIPKPKIAVLGINPHNGDHGVIGTEDDTVLIPTLDNLRKNGKMVFGPYAADSFFGSGNYKNFDVVIAAYHDQGLIPFKTITFGSGVNYTAGLNKIRTSPDHGTAYDMAGKNEANFDSFKEAVFSAISIYKTREQYLEAAKDPLTKNRKKPALKKNR</sequence>
<dbReference type="PANTHER" id="PTHR30004:SF6">
    <property type="entry name" value="D-THREONATE 4-PHOSPHATE DEHYDROGENASE"/>
    <property type="match status" value="1"/>
</dbReference>
<dbReference type="GO" id="GO:0046872">
    <property type="term" value="F:metal ion binding"/>
    <property type="evidence" value="ECO:0007669"/>
    <property type="project" value="UniProtKB-KW"/>
</dbReference>
<organism evidence="4 5">
    <name type="scientific">Constantimarinum furrinae</name>
    <dbReference type="NCBI Taxonomy" id="2562285"/>
    <lineage>
        <taxon>Bacteria</taxon>
        <taxon>Pseudomonadati</taxon>
        <taxon>Bacteroidota</taxon>
        <taxon>Flavobacteriia</taxon>
        <taxon>Flavobacteriales</taxon>
        <taxon>Flavobacteriaceae</taxon>
        <taxon>Altibacter/Constantimarinum group</taxon>
        <taxon>Constantimarinum</taxon>
    </lineage>
</organism>
<dbReference type="PANTHER" id="PTHR30004">
    <property type="entry name" value="4-HYDROXYTHREONINE-4-PHOSPHATE DEHYDROGENASE"/>
    <property type="match status" value="1"/>
</dbReference>
<evidence type="ECO:0000313" key="4">
    <source>
        <dbReference type="EMBL" id="QNJ97530.1"/>
    </source>
</evidence>
<dbReference type="KEGG" id="alti:ALE3EI_0955"/>
<evidence type="ECO:0000256" key="2">
    <source>
        <dbReference type="ARBA" id="ARBA00023002"/>
    </source>
</evidence>
<dbReference type="RefSeq" id="WP_186991422.1">
    <property type="nucleotide sequence ID" value="NZ_CP052909.1"/>
</dbReference>
<dbReference type="SUPFAM" id="SSF53659">
    <property type="entry name" value="Isocitrate/Isopropylmalate dehydrogenase-like"/>
    <property type="match status" value="1"/>
</dbReference>
<gene>
    <name evidence="4" type="ORF">ALE3EI_0955</name>
</gene>
<dbReference type="InterPro" id="IPR005255">
    <property type="entry name" value="PdxA_fam"/>
</dbReference>